<dbReference type="GO" id="GO:0000785">
    <property type="term" value="C:chromatin"/>
    <property type="evidence" value="ECO:0007669"/>
    <property type="project" value="InterPro"/>
</dbReference>
<dbReference type="GO" id="GO:0003677">
    <property type="term" value="F:DNA binding"/>
    <property type="evidence" value="ECO:0007669"/>
    <property type="project" value="UniProtKB-KW"/>
</dbReference>
<dbReference type="GeneTree" id="ENSGT01000000214687"/>
<keyword evidence="4" id="KW-0677">Repeat</keyword>
<evidence type="ECO:0000256" key="8">
    <source>
        <dbReference type="ARBA" id="ARBA00023163"/>
    </source>
</evidence>
<comment type="subcellular location">
    <subcellularLocation>
        <location evidence="1">Nucleus</location>
    </subcellularLocation>
</comment>
<feature type="compositionally biased region" description="Basic residues" evidence="10">
    <location>
        <begin position="44"/>
        <end position="57"/>
    </location>
</feature>
<dbReference type="AlphaFoldDB" id="A0A3B3R710"/>
<evidence type="ECO:0008006" key="13">
    <source>
        <dbReference type="Google" id="ProtNLM"/>
    </source>
</evidence>
<evidence type="ECO:0000256" key="4">
    <source>
        <dbReference type="ARBA" id="ARBA00022737"/>
    </source>
</evidence>
<protein>
    <recommendedName>
        <fullName evidence="13">High mobility group AT-hook 2</fullName>
    </recommendedName>
</protein>
<evidence type="ECO:0000313" key="12">
    <source>
        <dbReference type="Proteomes" id="UP000261540"/>
    </source>
</evidence>
<keyword evidence="7" id="KW-0238">DNA-binding</keyword>
<evidence type="ECO:0000256" key="10">
    <source>
        <dbReference type="SAM" id="MobiDB-lite"/>
    </source>
</evidence>
<keyword evidence="12" id="KW-1185">Reference proteome</keyword>
<proteinExistence type="inferred from homology"/>
<dbReference type="PROSITE" id="PS00354">
    <property type="entry name" value="HMGI_Y"/>
    <property type="match status" value="2"/>
</dbReference>
<sequence>MSNNGTAKRPSQPGSPEAPTEAPRRGRGRPRKPQQELSGPPTPKRPRGRPRGSKNKGPRATPKKTEPAGEKRPRGRPRKWVSRLSSRLTTQQCCPRQLPTHCRRDGAP</sequence>
<dbReference type="PANTHER" id="PTHR23341">
    <property type="entry name" value="HIGH MOBILITY GROUP PROTEINS HMG-A AND C"/>
    <property type="match status" value="1"/>
</dbReference>
<evidence type="ECO:0000256" key="1">
    <source>
        <dbReference type="ARBA" id="ARBA00004123"/>
    </source>
</evidence>
<dbReference type="SMART" id="SM00384">
    <property type="entry name" value="AT_hook"/>
    <property type="match status" value="3"/>
</dbReference>
<evidence type="ECO:0000256" key="5">
    <source>
        <dbReference type="ARBA" id="ARBA00022990"/>
    </source>
</evidence>
<dbReference type="GO" id="GO:0005634">
    <property type="term" value="C:nucleus"/>
    <property type="evidence" value="ECO:0007669"/>
    <property type="project" value="UniProtKB-SubCell"/>
</dbReference>
<evidence type="ECO:0000256" key="2">
    <source>
        <dbReference type="ARBA" id="ARBA00010812"/>
    </source>
</evidence>
<evidence type="ECO:0000256" key="9">
    <source>
        <dbReference type="ARBA" id="ARBA00023242"/>
    </source>
</evidence>
<dbReference type="InterPro" id="IPR017956">
    <property type="entry name" value="AT_hook_DNA-bd_motif"/>
</dbReference>
<dbReference type="PRINTS" id="PR00930">
    <property type="entry name" value="HIGHMOBLTYIY"/>
</dbReference>
<dbReference type="PANTHER" id="PTHR23341:SF4">
    <property type="entry name" value="HIGH MOBILITY GROUP PROTEIN HMGI-C"/>
    <property type="match status" value="1"/>
</dbReference>
<keyword evidence="9" id="KW-0539">Nucleus</keyword>
<evidence type="ECO:0000313" key="11">
    <source>
        <dbReference type="Ensembl" id="ENSPKIP00000014547.1"/>
    </source>
</evidence>
<keyword evidence="6" id="KW-0805">Transcription regulation</keyword>
<keyword evidence="8" id="KW-0804">Transcription</keyword>
<comment type="similarity">
    <text evidence="2">Belongs to the HMGA family.</text>
</comment>
<dbReference type="InterPro" id="IPR000637">
    <property type="entry name" value="HMGI/Y_DNA-bd_CS"/>
</dbReference>
<dbReference type="STRING" id="1676925.ENSPKIP00000014547"/>
<dbReference type="InterPro" id="IPR000116">
    <property type="entry name" value="HMGA"/>
</dbReference>
<evidence type="ECO:0000256" key="3">
    <source>
        <dbReference type="ARBA" id="ARBA00022553"/>
    </source>
</evidence>
<feature type="compositionally biased region" description="Polar residues" evidence="10">
    <location>
        <begin position="83"/>
        <end position="94"/>
    </location>
</feature>
<dbReference type="Ensembl" id="ENSPKIT00000038991.1">
    <property type="protein sequence ID" value="ENSPKIP00000014547.1"/>
    <property type="gene ID" value="ENSPKIG00000001584.1"/>
</dbReference>
<keyword evidence="5" id="KW-0007">Acetylation</keyword>
<organism evidence="11 12">
    <name type="scientific">Paramormyrops kingsleyae</name>
    <dbReference type="NCBI Taxonomy" id="1676925"/>
    <lineage>
        <taxon>Eukaryota</taxon>
        <taxon>Metazoa</taxon>
        <taxon>Chordata</taxon>
        <taxon>Craniata</taxon>
        <taxon>Vertebrata</taxon>
        <taxon>Euteleostomi</taxon>
        <taxon>Actinopterygii</taxon>
        <taxon>Neopterygii</taxon>
        <taxon>Teleostei</taxon>
        <taxon>Osteoglossocephala</taxon>
        <taxon>Osteoglossomorpha</taxon>
        <taxon>Osteoglossiformes</taxon>
        <taxon>Mormyridae</taxon>
        <taxon>Paramormyrops</taxon>
    </lineage>
</organism>
<evidence type="ECO:0000256" key="6">
    <source>
        <dbReference type="ARBA" id="ARBA00023015"/>
    </source>
</evidence>
<keyword evidence="3" id="KW-0597">Phosphoprotein</keyword>
<name>A0A3B3R710_9TELE</name>
<dbReference type="GO" id="GO:0006355">
    <property type="term" value="P:regulation of DNA-templated transcription"/>
    <property type="evidence" value="ECO:0007669"/>
    <property type="project" value="InterPro"/>
</dbReference>
<accession>A0A3B3R710</accession>
<dbReference type="PRINTS" id="PR00929">
    <property type="entry name" value="ATHOOK"/>
</dbReference>
<feature type="region of interest" description="Disordered" evidence="10">
    <location>
        <begin position="1"/>
        <end position="108"/>
    </location>
</feature>
<reference evidence="11" key="2">
    <citation type="submission" date="2025-09" db="UniProtKB">
        <authorList>
            <consortium name="Ensembl"/>
        </authorList>
    </citation>
    <scope>IDENTIFICATION</scope>
</reference>
<evidence type="ECO:0000256" key="7">
    <source>
        <dbReference type="ARBA" id="ARBA00023125"/>
    </source>
</evidence>
<dbReference type="Proteomes" id="UP000261540">
    <property type="component" value="Unplaced"/>
</dbReference>
<dbReference type="GO" id="GO:0003712">
    <property type="term" value="F:transcription coregulator activity"/>
    <property type="evidence" value="ECO:0007669"/>
    <property type="project" value="TreeGrafter"/>
</dbReference>
<dbReference type="GO" id="GO:0010557">
    <property type="term" value="P:positive regulation of macromolecule biosynthetic process"/>
    <property type="evidence" value="ECO:0007669"/>
    <property type="project" value="UniProtKB-ARBA"/>
</dbReference>
<reference evidence="11" key="1">
    <citation type="submission" date="2025-08" db="UniProtKB">
        <authorList>
            <consortium name="Ensembl"/>
        </authorList>
    </citation>
    <scope>IDENTIFICATION</scope>
</reference>
<feature type="compositionally biased region" description="Basic and acidic residues" evidence="10">
    <location>
        <begin position="63"/>
        <end position="72"/>
    </location>
</feature>